<proteinExistence type="predicted"/>
<reference evidence="1" key="1">
    <citation type="submission" date="2019-08" db="EMBL/GenBank/DDBJ databases">
        <authorList>
            <person name="Kucharzyk K."/>
            <person name="Murdoch R.W."/>
            <person name="Higgins S."/>
            <person name="Loffler F."/>
        </authorList>
    </citation>
    <scope>NUCLEOTIDE SEQUENCE</scope>
</reference>
<comment type="caution">
    <text evidence="1">The sequence shown here is derived from an EMBL/GenBank/DDBJ whole genome shotgun (WGS) entry which is preliminary data.</text>
</comment>
<organism evidence="1">
    <name type="scientific">bioreactor metagenome</name>
    <dbReference type="NCBI Taxonomy" id="1076179"/>
    <lineage>
        <taxon>unclassified sequences</taxon>
        <taxon>metagenomes</taxon>
        <taxon>ecological metagenomes</taxon>
    </lineage>
</organism>
<name>A0A645JA31_9ZZZZ</name>
<dbReference type="AlphaFoldDB" id="A0A645JA31"/>
<accession>A0A645JA31</accession>
<evidence type="ECO:0000313" key="1">
    <source>
        <dbReference type="EMBL" id="MPN60525.1"/>
    </source>
</evidence>
<dbReference type="EMBL" id="VSSQ01135903">
    <property type="protein sequence ID" value="MPN60525.1"/>
    <property type="molecule type" value="Genomic_DNA"/>
</dbReference>
<gene>
    <name evidence="1" type="ORF">SDC9_208253</name>
</gene>
<sequence>MPVGQAGAIRMTNDVTPRTIAYGSYWFPANGVALDALTPLAGARDLLIYFVESATRIICARIGGS</sequence>
<protein>
    <submittedName>
        <fullName evidence="1">Uncharacterized protein</fullName>
    </submittedName>
</protein>